<dbReference type="GO" id="GO:0005524">
    <property type="term" value="F:ATP binding"/>
    <property type="evidence" value="ECO:0007669"/>
    <property type="project" value="UniProtKB-KW"/>
</dbReference>
<evidence type="ECO:0000256" key="2">
    <source>
        <dbReference type="ARBA" id="ARBA00022448"/>
    </source>
</evidence>
<dbReference type="Gene3D" id="3.40.50.300">
    <property type="entry name" value="P-loop containing nucleotide triphosphate hydrolases"/>
    <property type="match status" value="1"/>
</dbReference>
<evidence type="ECO:0000256" key="3">
    <source>
        <dbReference type="ARBA" id="ARBA00022741"/>
    </source>
</evidence>
<name>A0ABP0LM89_9DINO</name>
<proteinExistence type="inferred from homology"/>
<dbReference type="InterPro" id="IPR017871">
    <property type="entry name" value="ABC_transporter-like_CS"/>
</dbReference>
<dbReference type="InterPro" id="IPR003593">
    <property type="entry name" value="AAA+_ATPase"/>
</dbReference>
<dbReference type="InterPro" id="IPR027417">
    <property type="entry name" value="P-loop_NTPase"/>
</dbReference>
<keyword evidence="2" id="KW-0813">Transport</keyword>
<evidence type="ECO:0000313" key="7">
    <source>
        <dbReference type="Proteomes" id="UP001642464"/>
    </source>
</evidence>
<protein>
    <submittedName>
        <fullName evidence="6">Uncharacterized ABC transporter ATP-binding protein YadG</fullName>
    </submittedName>
</protein>
<keyword evidence="4 6" id="KW-0067">ATP-binding</keyword>
<evidence type="ECO:0000256" key="4">
    <source>
        <dbReference type="ARBA" id="ARBA00022840"/>
    </source>
</evidence>
<keyword evidence="3" id="KW-0547">Nucleotide-binding</keyword>
<dbReference type="SMART" id="SM00382">
    <property type="entry name" value="AAA"/>
    <property type="match status" value="1"/>
</dbReference>
<evidence type="ECO:0000313" key="6">
    <source>
        <dbReference type="EMBL" id="CAK9039320.1"/>
    </source>
</evidence>
<keyword evidence="7" id="KW-1185">Reference proteome</keyword>
<reference evidence="6 7" key="1">
    <citation type="submission" date="2024-02" db="EMBL/GenBank/DDBJ databases">
        <authorList>
            <person name="Chen Y."/>
            <person name="Shah S."/>
            <person name="Dougan E. K."/>
            <person name="Thang M."/>
            <person name="Chan C."/>
        </authorList>
    </citation>
    <scope>NUCLEOTIDE SEQUENCE [LARGE SCALE GENOMIC DNA]</scope>
</reference>
<dbReference type="PANTHER" id="PTHR42711:SF5">
    <property type="entry name" value="ABC TRANSPORTER ATP-BINDING PROTEIN NATA"/>
    <property type="match status" value="1"/>
</dbReference>
<sequence length="391" mass="42889">MAERAAAAVAGNAQRIYMDDFRVRRSGWRVIRHGKGLTCFFMLLAGGLRLRQEWLTNTRLRTDKQTGSSGNGRGMKQNAEMMQYAIAAHGLRKTYKGNKKAAPKEALKGIDLQIPRGSIFGLLGPNGAGKSTFINILAGLVRKTDGDVSVWGFDIDRNARQARAALGIVPQEINTDVFFTPKEALDIQAGLYGVPKDQRRSMELLAALGLEDKADSYVRQLSGGMKRRLLVAKAMIHSPPILILDEPTAGVDIELRKQLWDYVLELHAAGVTIVLTTHYLEEAQELCDQIAIIHEGEVVACEPTEKLIASLDRKTLMVTPLHEIAAAPDLGVFNAEVKPDGRLAIPYQPSKAQVGEILEHLSAANIAVKDLSTVESDLEDVFLELTYRKAG</sequence>
<accession>A0ABP0LM89</accession>
<feature type="domain" description="ABC transporter" evidence="5">
    <location>
        <begin position="86"/>
        <end position="320"/>
    </location>
</feature>
<dbReference type="PROSITE" id="PS50893">
    <property type="entry name" value="ABC_TRANSPORTER_2"/>
    <property type="match status" value="1"/>
</dbReference>
<dbReference type="InterPro" id="IPR003439">
    <property type="entry name" value="ABC_transporter-like_ATP-bd"/>
</dbReference>
<dbReference type="PANTHER" id="PTHR42711">
    <property type="entry name" value="ABC TRANSPORTER ATP-BINDING PROTEIN"/>
    <property type="match status" value="1"/>
</dbReference>
<dbReference type="Proteomes" id="UP001642464">
    <property type="component" value="Unassembled WGS sequence"/>
</dbReference>
<dbReference type="InterPro" id="IPR050763">
    <property type="entry name" value="ABC_transporter_ATP-binding"/>
</dbReference>
<dbReference type="PROSITE" id="PS00211">
    <property type="entry name" value="ABC_TRANSPORTER_1"/>
    <property type="match status" value="1"/>
</dbReference>
<dbReference type="SUPFAM" id="SSF52540">
    <property type="entry name" value="P-loop containing nucleoside triphosphate hydrolases"/>
    <property type="match status" value="1"/>
</dbReference>
<gene>
    <name evidence="6" type="ORF">SCF082_LOCUS22992</name>
</gene>
<organism evidence="6 7">
    <name type="scientific">Durusdinium trenchii</name>
    <dbReference type="NCBI Taxonomy" id="1381693"/>
    <lineage>
        <taxon>Eukaryota</taxon>
        <taxon>Sar</taxon>
        <taxon>Alveolata</taxon>
        <taxon>Dinophyceae</taxon>
        <taxon>Suessiales</taxon>
        <taxon>Symbiodiniaceae</taxon>
        <taxon>Durusdinium</taxon>
    </lineage>
</organism>
<comment type="caution">
    <text evidence="6">The sequence shown here is derived from an EMBL/GenBank/DDBJ whole genome shotgun (WGS) entry which is preliminary data.</text>
</comment>
<dbReference type="EMBL" id="CAXAMM010016668">
    <property type="protein sequence ID" value="CAK9039320.1"/>
    <property type="molecule type" value="Genomic_DNA"/>
</dbReference>
<evidence type="ECO:0000256" key="1">
    <source>
        <dbReference type="ARBA" id="ARBA00005417"/>
    </source>
</evidence>
<dbReference type="Pfam" id="PF00005">
    <property type="entry name" value="ABC_tran"/>
    <property type="match status" value="1"/>
</dbReference>
<evidence type="ECO:0000259" key="5">
    <source>
        <dbReference type="PROSITE" id="PS50893"/>
    </source>
</evidence>
<comment type="similarity">
    <text evidence="1">Belongs to the ABC transporter superfamily.</text>
</comment>